<dbReference type="Proteomes" id="UP000232323">
    <property type="component" value="Unassembled WGS sequence"/>
</dbReference>
<evidence type="ECO:0000313" key="2">
    <source>
        <dbReference type="EMBL" id="GAX81097.1"/>
    </source>
</evidence>
<feature type="region of interest" description="Disordered" evidence="1">
    <location>
        <begin position="74"/>
        <end position="93"/>
    </location>
</feature>
<protein>
    <submittedName>
        <fullName evidence="2">Uncharacterized protein</fullName>
    </submittedName>
</protein>
<dbReference type="AlphaFoldDB" id="A0A250XDD5"/>
<accession>A0A250XDD5</accession>
<gene>
    <name evidence="2" type="ORF">CEUSTIGMA_g8531.t1</name>
</gene>
<sequence length="93" mass="10042">MHGSRTHLTYAFRRNRCVGESRAAQKGCSSPQFEILFFAIRNSDIQDDSSPILPCTSHHSWDVSIPPSARTAIAGSPGVDVLAGPRGLPHNGE</sequence>
<name>A0A250XDD5_9CHLO</name>
<organism evidence="2 3">
    <name type="scientific">Chlamydomonas eustigma</name>
    <dbReference type="NCBI Taxonomy" id="1157962"/>
    <lineage>
        <taxon>Eukaryota</taxon>
        <taxon>Viridiplantae</taxon>
        <taxon>Chlorophyta</taxon>
        <taxon>core chlorophytes</taxon>
        <taxon>Chlorophyceae</taxon>
        <taxon>CS clade</taxon>
        <taxon>Chlamydomonadales</taxon>
        <taxon>Chlamydomonadaceae</taxon>
        <taxon>Chlamydomonas</taxon>
    </lineage>
</organism>
<evidence type="ECO:0000313" key="3">
    <source>
        <dbReference type="Proteomes" id="UP000232323"/>
    </source>
</evidence>
<comment type="caution">
    <text evidence="2">The sequence shown here is derived from an EMBL/GenBank/DDBJ whole genome shotgun (WGS) entry which is preliminary data.</text>
</comment>
<keyword evidence="3" id="KW-1185">Reference proteome</keyword>
<proteinExistence type="predicted"/>
<reference evidence="2 3" key="1">
    <citation type="submission" date="2017-08" db="EMBL/GenBank/DDBJ databases">
        <title>Acidophilic green algal genome provides insights into adaptation to an acidic environment.</title>
        <authorList>
            <person name="Hirooka S."/>
            <person name="Hirose Y."/>
            <person name="Kanesaki Y."/>
            <person name="Higuchi S."/>
            <person name="Fujiwara T."/>
            <person name="Onuma R."/>
            <person name="Era A."/>
            <person name="Ohbayashi R."/>
            <person name="Uzuka A."/>
            <person name="Nozaki H."/>
            <person name="Yoshikawa H."/>
            <person name="Miyagishima S.Y."/>
        </authorList>
    </citation>
    <scope>NUCLEOTIDE SEQUENCE [LARGE SCALE GENOMIC DNA]</scope>
    <source>
        <strain evidence="2 3">NIES-2499</strain>
    </source>
</reference>
<evidence type="ECO:0000256" key="1">
    <source>
        <dbReference type="SAM" id="MobiDB-lite"/>
    </source>
</evidence>
<dbReference type="EMBL" id="BEGY01000060">
    <property type="protein sequence ID" value="GAX81097.1"/>
    <property type="molecule type" value="Genomic_DNA"/>
</dbReference>